<evidence type="ECO:0000313" key="3">
    <source>
        <dbReference type="EMBL" id="MDN4596599.1"/>
    </source>
</evidence>
<dbReference type="RefSeq" id="WP_301216795.1">
    <property type="nucleotide sequence ID" value="NZ_JAROCB010000001.1"/>
</dbReference>
<evidence type="ECO:0000259" key="2">
    <source>
        <dbReference type="Pfam" id="PF25355"/>
    </source>
</evidence>
<organism evidence="3 4">
    <name type="scientific">Leifsonia virtsii</name>
    <dbReference type="NCBI Taxonomy" id="3035915"/>
    <lineage>
        <taxon>Bacteria</taxon>
        <taxon>Bacillati</taxon>
        <taxon>Actinomycetota</taxon>
        <taxon>Actinomycetes</taxon>
        <taxon>Micrococcales</taxon>
        <taxon>Microbacteriaceae</taxon>
        <taxon>Leifsonia</taxon>
    </lineage>
</organism>
<dbReference type="Proteomes" id="UP001174210">
    <property type="component" value="Unassembled WGS sequence"/>
</dbReference>
<dbReference type="Pfam" id="PF25355">
    <property type="entry name" value="DUF7882"/>
    <property type="match status" value="1"/>
</dbReference>
<comment type="caution">
    <text evidence="3">The sequence shown here is derived from an EMBL/GenBank/DDBJ whole genome shotgun (WGS) entry which is preliminary data.</text>
</comment>
<sequence length="121" mass="13301">MGSMTYDGIVIHFEDRHLAHLQIVIVNKLRRQESFAMSWRDSTDVGDGRSAIWLDPSIPLYFKFEGSRVPSINKDWVDRLAESASGPQGLVVTGEDGELDERPGRLGPVTGSLPAIVPPNG</sequence>
<proteinExistence type="predicted"/>
<evidence type="ECO:0000256" key="1">
    <source>
        <dbReference type="SAM" id="MobiDB-lite"/>
    </source>
</evidence>
<dbReference type="EMBL" id="JAROCB010000001">
    <property type="protein sequence ID" value="MDN4596599.1"/>
    <property type="molecule type" value="Genomic_DNA"/>
</dbReference>
<keyword evidence="3" id="KW-0436">Ligase</keyword>
<evidence type="ECO:0000313" key="4">
    <source>
        <dbReference type="Proteomes" id="UP001174210"/>
    </source>
</evidence>
<keyword evidence="4" id="KW-1185">Reference proteome</keyword>
<gene>
    <name evidence="3" type="ORF">P5G59_05565</name>
</gene>
<feature type="domain" description="DUF7882" evidence="2">
    <location>
        <begin position="1"/>
        <end position="94"/>
    </location>
</feature>
<feature type="region of interest" description="Disordered" evidence="1">
    <location>
        <begin position="87"/>
        <end position="121"/>
    </location>
</feature>
<accession>A0ABT8IUV7</accession>
<protein>
    <submittedName>
        <fullName evidence="3">ATP-dependent DNA ligase</fullName>
    </submittedName>
</protein>
<reference evidence="3" key="1">
    <citation type="submission" date="2023-03" db="EMBL/GenBank/DDBJ databases">
        <title>MT1 and MT2 Draft Genomes of Novel Species.</title>
        <authorList>
            <person name="Venkateswaran K."/>
        </authorList>
    </citation>
    <scope>NUCLEOTIDE SEQUENCE</scope>
    <source>
        <strain evidence="3">F6_8S_P_1A</strain>
    </source>
</reference>
<dbReference type="InterPro" id="IPR057204">
    <property type="entry name" value="DUF7882"/>
</dbReference>
<name>A0ABT8IUV7_9MICO</name>
<dbReference type="GO" id="GO:0016874">
    <property type="term" value="F:ligase activity"/>
    <property type="evidence" value="ECO:0007669"/>
    <property type="project" value="UniProtKB-KW"/>
</dbReference>